<gene>
    <name evidence="7" type="ORF">TCM_028779</name>
</gene>
<comment type="subcellular location">
    <subcellularLocation>
        <location evidence="1">Membrane</location>
        <topology evidence="1">Multi-pass membrane protein</topology>
    </subcellularLocation>
</comment>
<dbReference type="InterPro" id="IPR036259">
    <property type="entry name" value="MFS_trans_sf"/>
</dbReference>
<keyword evidence="4 6" id="KW-1133">Transmembrane helix</keyword>
<evidence type="ECO:0000313" key="7">
    <source>
        <dbReference type="EMBL" id="EOY26829.1"/>
    </source>
</evidence>
<name>A0A061GID5_THECC</name>
<keyword evidence="8" id="KW-1185">Reference proteome</keyword>
<feature type="transmembrane region" description="Helical" evidence="6">
    <location>
        <begin position="486"/>
        <end position="505"/>
    </location>
</feature>
<dbReference type="GO" id="GO:0055085">
    <property type="term" value="P:transmembrane transport"/>
    <property type="evidence" value="ECO:0000318"/>
    <property type="project" value="GO_Central"/>
</dbReference>
<sequence>MASEKIMEKGIRQDSSERRKGGFIALPFIIANEALEKVPSYALVPSMTLYLKSNYHLTIAAVHNLINHWQAFSNFAPILGAFFADSFMGRFVTIGLGSISSFLGVAILWLTTVIPQATPPPCDHLAQSCKSATAGQVAILVAALFFKSIGAGGIRPCSMPFGADQLSNKNEKILESYFSWYYAAASLGGSLGLTSVIYILQMYGWMVGYGVCAILMFLATVAFYIASPLYVKRKASTSLFTGFAQVLVVAYKNRNLPFPSKDSGYHHGKDSEITVPSEKLKFLNKACIIRNAEQEIGSDGLALDPWRVSTVWKVEELKALLKVIPIWSTGIVMAIAGSQHSFPVLQASSVNRHVLGGFEIPAASVTVFVYCTVVVWVVLYERVIIPLASKIKGEQVYISVQLRMGIGLFLSVIALGLTAIVESARRRKAIQEGLLKNPIAVVNMSVIWLLPQHIVMGVAEAFSTLGYFEFYHREFPKTMSSIGNSLFFLALAFAHILSSALFNIVNKTTSRGGKPSWVADNLNEARFDNYYWLLAGLSLVNLLYYIICSRSYGSTAEVIDEGYESEEE</sequence>
<feature type="transmembrane region" description="Helical" evidence="6">
    <location>
        <begin position="91"/>
        <end position="114"/>
    </location>
</feature>
<dbReference type="GO" id="GO:0022857">
    <property type="term" value="F:transmembrane transporter activity"/>
    <property type="evidence" value="ECO:0000318"/>
    <property type="project" value="GO_Central"/>
</dbReference>
<dbReference type="eggNOG" id="KOG1237">
    <property type="taxonomic scope" value="Eukaryota"/>
</dbReference>
<comment type="similarity">
    <text evidence="2">Belongs to the major facilitator superfamily. Proton-dependent oligopeptide transporter (POT/PTR) (TC 2.A.17) family.</text>
</comment>
<feature type="transmembrane region" description="Helical" evidence="6">
    <location>
        <begin position="178"/>
        <end position="200"/>
    </location>
</feature>
<evidence type="ECO:0000256" key="5">
    <source>
        <dbReference type="ARBA" id="ARBA00023136"/>
    </source>
</evidence>
<evidence type="ECO:0000313" key="8">
    <source>
        <dbReference type="Proteomes" id="UP000026915"/>
    </source>
</evidence>
<dbReference type="AlphaFoldDB" id="A0A061GID5"/>
<proteinExistence type="inferred from homology"/>
<keyword evidence="5 6" id="KW-0472">Membrane</keyword>
<dbReference type="PANTHER" id="PTHR11654">
    <property type="entry name" value="OLIGOPEPTIDE TRANSPORTER-RELATED"/>
    <property type="match status" value="1"/>
</dbReference>
<accession>A0A061GID5</accession>
<keyword evidence="3 6" id="KW-0812">Transmembrane</keyword>
<dbReference type="InParanoid" id="A0A061GID5"/>
<dbReference type="Pfam" id="PF00854">
    <property type="entry name" value="PTR2"/>
    <property type="match status" value="1"/>
</dbReference>
<dbReference type="EMBL" id="CM001884">
    <property type="protein sequence ID" value="EOY26829.1"/>
    <property type="molecule type" value="Genomic_DNA"/>
</dbReference>
<dbReference type="HOGENOM" id="CLU_009313_4_2_1"/>
<dbReference type="SUPFAM" id="SSF103473">
    <property type="entry name" value="MFS general substrate transporter"/>
    <property type="match status" value="1"/>
</dbReference>
<reference evidence="7 8" key="1">
    <citation type="journal article" date="2013" name="Genome Biol.">
        <title>The genome sequence of the most widely cultivated cacao type and its use to identify candidate genes regulating pod color.</title>
        <authorList>
            <person name="Motamayor J.C."/>
            <person name="Mockaitis K."/>
            <person name="Schmutz J."/>
            <person name="Haiminen N."/>
            <person name="Iii D.L."/>
            <person name="Cornejo O."/>
            <person name="Findley S.D."/>
            <person name="Zheng P."/>
            <person name="Utro F."/>
            <person name="Royaert S."/>
            <person name="Saski C."/>
            <person name="Jenkins J."/>
            <person name="Podicheti R."/>
            <person name="Zhao M."/>
            <person name="Scheffler B.E."/>
            <person name="Stack J.C."/>
            <person name="Feltus F.A."/>
            <person name="Mustiga G.M."/>
            <person name="Amores F."/>
            <person name="Phillips W."/>
            <person name="Marelli J.P."/>
            <person name="May G.D."/>
            <person name="Shapiro H."/>
            <person name="Ma J."/>
            <person name="Bustamante C.D."/>
            <person name="Schnell R.J."/>
            <person name="Main D."/>
            <person name="Gilbert D."/>
            <person name="Parida L."/>
            <person name="Kuhn D.N."/>
        </authorList>
    </citation>
    <scope>NUCLEOTIDE SEQUENCE [LARGE SCALE GENOMIC DNA]</scope>
    <source>
        <strain evidence="8">cv. Matina 1-6</strain>
    </source>
</reference>
<organism evidence="7 8">
    <name type="scientific">Theobroma cacao</name>
    <name type="common">Cacao</name>
    <name type="synonym">Cocoa</name>
    <dbReference type="NCBI Taxonomy" id="3641"/>
    <lineage>
        <taxon>Eukaryota</taxon>
        <taxon>Viridiplantae</taxon>
        <taxon>Streptophyta</taxon>
        <taxon>Embryophyta</taxon>
        <taxon>Tracheophyta</taxon>
        <taxon>Spermatophyta</taxon>
        <taxon>Magnoliopsida</taxon>
        <taxon>eudicotyledons</taxon>
        <taxon>Gunneridae</taxon>
        <taxon>Pentapetalae</taxon>
        <taxon>rosids</taxon>
        <taxon>malvids</taxon>
        <taxon>Malvales</taxon>
        <taxon>Malvaceae</taxon>
        <taxon>Byttnerioideae</taxon>
        <taxon>Theobroma</taxon>
    </lineage>
</organism>
<feature type="transmembrane region" description="Helical" evidence="6">
    <location>
        <begin position="206"/>
        <end position="226"/>
    </location>
</feature>
<feature type="transmembrane region" description="Helical" evidence="6">
    <location>
        <begin position="400"/>
        <end position="421"/>
    </location>
</feature>
<dbReference type="InterPro" id="IPR000109">
    <property type="entry name" value="POT_fam"/>
</dbReference>
<feature type="transmembrane region" description="Helical" evidence="6">
    <location>
        <begin position="134"/>
        <end position="157"/>
    </location>
</feature>
<dbReference type="Gramene" id="EOY26829">
    <property type="protein sequence ID" value="EOY26829"/>
    <property type="gene ID" value="TCM_028779"/>
</dbReference>
<feature type="transmembrane region" description="Helical" evidence="6">
    <location>
        <begin position="530"/>
        <end position="547"/>
    </location>
</feature>
<dbReference type="GO" id="GO:0005886">
    <property type="term" value="C:plasma membrane"/>
    <property type="evidence" value="ECO:0000318"/>
    <property type="project" value="GO_Central"/>
</dbReference>
<feature type="transmembrane region" description="Helical" evidence="6">
    <location>
        <begin position="441"/>
        <end position="465"/>
    </location>
</feature>
<evidence type="ECO:0000256" key="4">
    <source>
        <dbReference type="ARBA" id="ARBA00022989"/>
    </source>
</evidence>
<dbReference type="Gene3D" id="1.20.1250.20">
    <property type="entry name" value="MFS general substrate transporter like domains"/>
    <property type="match status" value="1"/>
</dbReference>
<evidence type="ECO:0000256" key="2">
    <source>
        <dbReference type="ARBA" id="ARBA00005982"/>
    </source>
</evidence>
<evidence type="ECO:0000256" key="3">
    <source>
        <dbReference type="ARBA" id="ARBA00022692"/>
    </source>
</evidence>
<evidence type="ECO:0000256" key="6">
    <source>
        <dbReference type="SAM" id="Phobius"/>
    </source>
</evidence>
<evidence type="ECO:0000256" key="1">
    <source>
        <dbReference type="ARBA" id="ARBA00004141"/>
    </source>
</evidence>
<feature type="transmembrane region" description="Helical" evidence="6">
    <location>
        <begin position="319"/>
        <end position="340"/>
    </location>
</feature>
<dbReference type="Proteomes" id="UP000026915">
    <property type="component" value="Chromosome 6"/>
</dbReference>
<protein>
    <submittedName>
        <fullName evidence="7">Major facilitator superfamily protein, putative</fullName>
    </submittedName>
</protein>
<feature type="transmembrane region" description="Helical" evidence="6">
    <location>
        <begin position="360"/>
        <end position="379"/>
    </location>
</feature>